<feature type="domain" description="Nudix hydrolase" evidence="2">
    <location>
        <begin position="8"/>
        <end position="142"/>
    </location>
</feature>
<dbReference type="InterPro" id="IPR020084">
    <property type="entry name" value="NUDIX_hydrolase_CS"/>
</dbReference>
<name>A0A238Y3C0_9ACTN</name>
<dbReference type="PANTHER" id="PTHR43736">
    <property type="entry name" value="ADP-RIBOSE PYROPHOSPHATASE"/>
    <property type="match status" value="1"/>
</dbReference>
<gene>
    <name evidence="3" type="ORF">SAMN06264365_104218</name>
</gene>
<dbReference type="SUPFAM" id="SSF46785">
    <property type="entry name" value="Winged helix' DNA-binding domain"/>
    <property type="match status" value="1"/>
</dbReference>
<sequence>MIERPHLSFELAVDLVVCTVRGAAFEVLLVERGVEPYLGRLALPGGFLRAGEDLIDAAVRELAEETGLSGLDPYLEQVRTYAAPDRDPRGRVATVAYLAILPDLPMPTAGTDAAGARWEPVRRGGLGLAFDHDRILADAVEQARRLLENTPLATAFCRTEFTIAELRAVYEAVWGVPLDPRNFHRKATGLPGFVVPTGEMRSPPTGRPAALFRRGPATALYPPLQRPA</sequence>
<dbReference type="InterPro" id="IPR054105">
    <property type="entry name" value="WHD_NrtR"/>
</dbReference>
<dbReference type="Pfam" id="PF00293">
    <property type="entry name" value="NUDIX"/>
    <property type="match status" value="1"/>
</dbReference>
<dbReference type="PANTHER" id="PTHR43736:SF4">
    <property type="entry name" value="SLR1690 PROTEIN"/>
    <property type="match status" value="1"/>
</dbReference>
<dbReference type="InterPro" id="IPR036388">
    <property type="entry name" value="WH-like_DNA-bd_sf"/>
</dbReference>
<accession>A0A238Y3C0</accession>
<evidence type="ECO:0000313" key="4">
    <source>
        <dbReference type="Proteomes" id="UP000198415"/>
    </source>
</evidence>
<dbReference type="RefSeq" id="WP_089293405.1">
    <property type="nucleotide sequence ID" value="NZ_BOMU01000038.1"/>
</dbReference>
<evidence type="ECO:0000313" key="3">
    <source>
        <dbReference type="EMBL" id="SNR65472.1"/>
    </source>
</evidence>
<dbReference type="PROSITE" id="PS00893">
    <property type="entry name" value="NUDIX_BOX"/>
    <property type="match status" value="1"/>
</dbReference>
<dbReference type="InterPro" id="IPR000086">
    <property type="entry name" value="NUDIX_hydrolase_dom"/>
</dbReference>
<organism evidence="3 4">
    <name type="scientific">Actinoplanes regularis</name>
    <dbReference type="NCBI Taxonomy" id="52697"/>
    <lineage>
        <taxon>Bacteria</taxon>
        <taxon>Bacillati</taxon>
        <taxon>Actinomycetota</taxon>
        <taxon>Actinomycetes</taxon>
        <taxon>Micromonosporales</taxon>
        <taxon>Micromonosporaceae</taxon>
        <taxon>Actinoplanes</taxon>
    </lineage>
</organism>
<dbReference type="Proteomes" id="UP000198415">
    <property type="component" value="Unassembled WGS sequence"/>
</dbReference>
<keyword evidence="1" id="KW-0378">Hydrolase</keyword>
<dbReference type="EMBL" id="FZNR01000004">
    <property type="protein sequence ID" value="SNR65472.1"/>
    <property type="molecule type" value="Genomic_DNA"/>
</dbReference>
<dbReference type="Pfam" id="PF21906">
    <property type="entry name" value="WHD_NrtR"/>
    <property type="match status" value="1"/>
</dbReference>
<dbReference type="Gene3D" id="1.10.10.10">
    <property type="entry name" value="Winged helix-like DNA-binding domain superfamily/Winged helix DNA-binding domain"/>
    <property type="match status" value="1"/>
</dbReference>
<dbReference type="CDD" id="cd18873">
    <property type="entry name" value="NUDIX_NadM_like"/>
    <property type="match status" value="1"/>
</dbReference>
<dbReference type="InterPro" id="IPR036390">
    <property type="entry name" value="WH_DNA-bd_sf"/>
</dbReference>
<dbReference type="OrthoDB" id="9786141at2"/>
<dbReference type="GO" id="GO:0016787">
    <property type="term" value="F:hydrolase activity"/>
    <property type="evidence" value="ECO:0007669"/>
    <property type="project" value="UniProtKB-KW"/>
</dbReference>
<dbReference type="Gene3D" id="3.90.79.10">
    <property type="entry name" value="Nucleoside Triphosphate Pyrophosphohydrolase"/>
    <property type="match status" value="1"/>
</dbReference>
<dbReference type="PROSITE" id="PS51462">
    <property type="entry name" value="NUDIX"/>
    <property type="match status" value="1"/>
</dbReference>
<keyword evidence="4" id="KW-1185">Reference proteome</keyword>
<dbReference type="InterPro" id="IPR015797">
    <property type="entry name" value="NUDIX_hydrolase-like_dom_sf"/>
</dbReference>
<reference evidence="3 4" key="1">
    <citation type="submission" date="2017-06" db="EMBL/GenBank/DDBJ databases">
        <authorList>
            <person name="Kim H.J."/>
            <person name="Triplett B.A."/>
        </authorList>
    </citation>
    <scope>NUCLEOTIDE SEQUENCE [LARGE SCALE GENOMIC DNA]</scope>
    <source>
        <strain evidence="3 4">DSM 43151</strain>
    </source>
</reference>
<protein>
    <submittedName>
        <fullName evidence="3">8-oxo-dGTP diphosphatase</fullName>
    </submittedName>
</protein>
<dbReference type="AlphaFoldDB" id="A0A238Y3C0"/>
<proteinExistence type="predicted"/>
<evidence type="ECO:0000256" key="1">
    <source>
        <dbReference type="ARBA" id="ARBA00022801"/>
    </source>
</evidence>
<evidence type="ECO:0000259" key="2">
    <source>
        <dbReference type="PROSITE" id="PS51462"/>
    </source>
</evidence>
<dbReference type="SUPFAM" id="SSF55811">
    <property type="entry name" value="Nudix"/>
    <property type="match status" value="1"/>
</dbReference>